<evidence type="ECO:0000256" key="1">
    <source>
        <dbReference type="SAM" id="MobiDB-lite"/>
    </source>
</evidence>
<organism evidence="3 5">
    <name type="scientific">Aspergillus carbonarius (strain ITEM 5010)</name>
    <dbReference type="NCBI Taxonomy" id="602072"/>
    <lineage>
        <taxon>Eukaryota</taxon>
        <taxon>Fungi</taxon>
        <taxon>Dikarya</taxon>
        <taxon>Ascomycota</taxon>
        <taxon>Pezizomycotina</taxon>
        <taxon>Eurotiomycetes</taxon>
        <taxon>Eurotiomycetidae</taxon>
        <taxon>Eurotiales</taxon>
        <taxon>Aspergillaceae</taxon>
        <taxon>Aspergillus</taxon>
        <taxon>Aspergillus subgen. Circumdati</taxon>
    </lineage>
</organism>
<accession>A0A1R3RHT7</accession>
<feature type="compositionally biased region" description="Basic and acidic residues" evidence="1">
    <location>
        <begin position="141"/>
        <end position="155"/>
    </location>
</feature>
<dbReference type="GO" id="GO:0008237">
    <property type="term" value="F:metallopeptidase activity"/>
    <property type="evidence" value="ECO:0007669"/>
    <property type="project" value="InterPro"/>
</dbReference>
<gene>
    <name evidence="4" type="ORF">ASPCADRAFT_131665</name>
    <name evidence="3" type="ORF">ASPCADRAFT_507868</name>
</gene>
<proteinExistence type="predicted"/>
<dbReference type="Gene3D" id="3.40.390.10">
    <property type="entry name" value="Collagenase (Catalytic Domain)"/>
    <property type="match status" value="1"/>
</dbReference>
<reference evidence="5" key="2">
    <citation type="journal article" date="2017" name="Genome Biol.">
        <title>Comparative genomics reveals high biological diversity and specific adaptations in the industrially and medically important fungal genus Aspergillus.</title>
        <authorList>
            <person name="de Vries R.P."/>
            <person name="Riley R."/>
            <person name="Wiebenga A."/>
            <person name="Aguilar-Osorio G."/>
            <person name="Amillis S."/>
            <person name="Uchima C.A."/>
            <person name="Anderluh G."/>
            <person name="Asadollahi M."/>
            <person name="Askin M."/>
            <person name="Barry K."/>
            <person name="Battaglia E."/>
            <person name="Bayram O."/>
            <person name="Benocci T."/>
            <person name="Braus-Stromeyer S.A."/>
            <person name="Caldana C."/>
            <person name="Canovas D."/>
            <person name="Cerqueira G.C."/>
            <person name="Chen F."/>
            <person name="Chen W."/>
            <person name="Choi C."/>
            <person name="Clum A."/>
            <person name="Dos Santos R.A."/>
            <person name="Damasio A.R."/>
            <person name="Diallinas G."/>
            <person name="Emri T."/>
            <person name="Fekete E."/>
            <person name="Flipphi M."/>
            <person name="Freyberg S."/>
            <person name="Gallo A."/>
            <person name="Gournas C."/>
            <person name="Habgood R."/>
            <person name="Hainaut M."/>
            <person name="Harispe M.L."/>
            <person name="Henrissat B."/>
            <person name="Hilden K.S."/>
            <person name="Hope R."/>
            <person name="Hossain A."/>
            <person name="Karabika E."/>
            <person name="Karaffa L."/>
            <person name="Karanyi Z."/>
            <person name="Krasevec N."/>
            <person name="Kuo A."/>
            <person name="Kusch H."/>
            <person name="LaButti K."/>
            <person name="Lagendijk E.L."/>
            <person name="Lapidus A."/>
            <person name="Levasseur A."/>
            <person name="Lindquist E."/>
            <person name="Lipzen A."/>
            <person name="Logrieco A.F."/>
            <person name="MacCabe A."/>
            <person name="Maekelae M.R."/>
            <person name="Malavazi I."/>
            <person name="Melin P."/>
            <person name="Meyer V."/>
            <person name="Mielnichuk N."/>
            <person name="Miskei M."/>
            <person name="Molnar A.P."/>
            <person name="Mule G."/>
            <person name="Ngan C.Y."/>
            <person name="Orejas M."/>
            <person name="Orosz E."/>
            <person name="Ouedraogo J.P."/>
            <person name="Overkamp K.M."/>
            <person name="Park H.-S."/>
            <person name="Perrone G."/>
            <person name="Piumi F."/>
            <person name="Punt P.J."/>
            <person name="Ram A.F."/>
            <person name="Ramon A."/>
            <person name="Rauscher S."/>
            <person name="Record E."/>
            <person name="Riano-Pachon D.M."/>
            <person name="Robert V."/>
            <person name="Roehrig J."/>
            <person name="Ruller R."/>
            <person name="Salamov A."/>
            <person name="Salih N.S."/>
            <person name="Samson R.A."/>
            <person name="Sandor E."/>
            <person name="Sanguinetti M."/>
            <person name="Schuetze T."/>
            <person name="Sepcic K."/>
            <person name="Shelest E."/>
            <person name="Sherlock G."/>
            <person name="Sophianopoulou V."/>
            <person name="Squina F.M."/>
            <person name="Sun H."/>
            <person name="Susca A."/>
            <person name="Todd R.B."/>
            <person name="Tsang A."/>
            <person name="Unkles S.E."/>
            <person name="van de Wiele N."/>
            <person name="van Rossen-Uffink D."/>
            <person name="Oliveira J.V."/>
            <person name="Vesth T.C."/>
            <person name="Visser J."/>
            <person name="Yu J.-H."/>
            <person name="Zhou M."/>
            <person name="Andersen M.R."/>
            <person name="Archer D.B."/>
            <person name="Baker S.E."/>
            <person name="Benoit I."/>
            <person name="Brakhage A.A."/>
            <person name="Braus G.H."/>
            <person name="Fischer R."/>
            <person name="Frisvad J.C."/>
            <person name="Goldman G.H."/>
            <person name="Houbraken J."/>
            <person name="Oakley B."/>
            <person name="Pocsi I."/>
            <person name="Scazzocchio C."/>
            <person name="Seiboth B."/>
            <person name="vanKuyk P.A."/>
            <person name="Wortman J."/>
            <person name="Dyer P.S."/>
            <person name="Grigoriev I.V."/>
        </authorList>
    </citation>
    <scope>NUCLEOTIDE SEQUENCE [LARGE SCALE GENOMIC DNA]</scope>
    <source>
        <strain evidence="5">ITEM 5010</strain>
    </source>
</reference>
<dbReference type="OrthoDB" id="5381562at2759"/>
<evidence type="ECO:0008006" key="6">
    <source>
        <dbReference type="Google" id="ProtNLM"/>
    </source>
</evidence>
<dbReference type="Proteomes" id="UP000188318">
    <property type="component" value="Unassembled WGS sequence"/>
</dbReference>
<dbReference type="PROSITE" id="PS51257">
    <property type="entry name" value="PROKAR_LIPOPROTEIN"/>
    <property type="match status" value="1"/>
</dbReference>
<dbReference type="OMA" id="HILHEMT"/>
<dbReference type="SUPFAM" id="SSF55486">
    <property type="entry name" value="Metalloproteases ('zincins'), catalytic domain"/>
    <property type="match status" value="1"/>
</dbReference>
<evidence type="ECO:0000313" key="4">
    <source>
        <dbReference type="EMBL" id="OOF94100.1"/>
    </source>
</evidence>
<evidence type="ECO:0000256" key="2">
    <source>
        <dbReference type="SAM" id="SignalP"/>
    </source>
</evidence>
<dbReference type="InterPro" id="IPR024079">
    <property type="entry name" value="MetalloPept_cat_dom_sf"/>
</dbReference>
<keyword evidence="5" id="KW-1185">Reference proteome</keyword>
<dbReference type="AlphaFoldDB" id="A0A1R3RHT7"/>
<dbReference type="EMBL" id="KV907502">
    <property type="protein sequence ID" value="OOF94100.1"/>
    <property type="molecule type" value="Genomic_DNA"/>
</dbReference>
<evidence type="ECO:0000313" key="5">
    <source>
        <dbReference type="Proteomes" id="UP000188318"/>
    </source>
</evidence>
<dbReference type="EMBL" id="KV907502">
    <property type="protein sequence ID" value="OOF94030.1"/>
    <property type="molecule type" value="Genomic_DNA"/>
</dbReference>
<reference evidence="3" key="1">
    <citation type="submission" date="2016-12" db="EMBL/GenBank/DDBJ databases">
        <authorList>
            <consortium name="DOE Joint Genome Institute"/>
            <person name="Riley R."/>
            <person name="Kuo A."/>
            <person name="Sun H."/>
            <person name="Pangilinan J."/>
            <person name="Culley D."/>
            <person name="Salamov A."/>
            <person name="Magnuson J."/>
            <person name="Bruno K."/>
            <person name="Henrissat B."/>
            <person name="Berka R."/>
            <person name="Tsang A."/>
            <person name="Barry K."/>
            <person name="lapidus A."/>
            <person name="Martin J."/>
            <person name="Lindquist E."/>
            <person name="Wang Z."/>
            <person name="Baker S."/>
            <person name="Grigoriev I."/>
            <person name="Nordberg H.P."/>
            <person name="Cantor M.N."/>
            <person name="Hua S.X."/>
        </authorList>
    </citation>
    <scope>NUCLEOTIDE SEQUENCE [LARGE SCALE GENOMIC DNA]</scope>
    <source>
        <strain evidence="3">ITEM 5010</strain>
    </source>
</reference>
<sequence>MLSVNKLCAVAAVILSCSSTVAATSISYIEKYSGCDTAQETKLVKAFSDVHTLVSLAANIDTSKAPWSNYFRTSGTGKTEDEKYAKAMWKAIASPNFKITVTCAKSTDDACKRGSIAYADPEPGKNDMTVCPVFFKKDNPESKNNLDSRHMHAPENTRPSRKGGASKEYWCEADKNIKWYEVAAQHLLHEMTHFDSAGKQAGFPEFTDEYDITAHGTDDWKRSNYIKNARALASTWQKNEKKCEEKKEMPPYRNADNIAMSALEWYFTKECPLEKSISL</sequence>
<feature type="region of interest" description="Disordered" evidence="1">
    <location>
        <begin position="141"/>
        <end position="165"/>
    </location>
</feature>
<dbReference type="VEuPathDB" id="FungiDB:ASPCADRAFT_131665"/>
<feature type="chain" id="PRO_5011900489" description="Lysine-specific metallo-endopeptidase domain-containing protein" evidence="2">
    <location>
        <begin position="24"/>
        <end position="279"/>
    </location>
</feature>
<protein>
    <recommendedName>
        <fullName evidence="6">Lysine-specific metallo-endopeptidase domain-containing protein</fullName>
    </recommendedName>
</protein>
<feature type="signal peptide" evidence="2">
    <location>
        <begin position="1"/>
        <end position="23"/>
    </location>
</feature>
<keyword evidence="2" id="KW-0732">Signal</keyword>
<dbReference type="STRING" id="602072.A0A1R3RHT7"/>
<name>A0A1R3RHT7_ASPC5</name>
<evidence type="ECO:0000313" key="3">
    <source>
        <dbReference type="EMBL" id="OOF94030.1"/>
    </source>
</evidence>
<dbReference type="VEuPathDB" id="FungiDB:ASPCADRAFT_507868"/>